<name>A0A085MVT2_9BILA</name>
<reference evidence="2" key="1">
    <citation type="journal article" date="2014" name="Nat. Genet.">
        <title>Genome and transcriptome of the porcine whipworm Trichuris suis.</title>
        <authorList>
            <person name="Jex A.R."/>
            <person name="Nejsum P."/>
            <person name="Schwarz E.M."/>
            <person name="Hu L."/>
            <person name="Young N.D."/>
            <person name="Hall R.S."/>
            <person name="Korhonen P.K."/>
            <person name="Liao S."/>
            <person name="Thamsborg S."/>
            <person name="Xia J."/>
            <person name="Xu P."/>
            <person name="Wang S."/>
            <person name="Scheerlinck J.P."/>
            <person name="Hofmann A."/>
            <person name="Sternberg P.W."/>
            <person name="Wang J."/>
            <person name="Gasser R.B."/>
        </authorList>
    </citation>
    <scope>NUCLEOTIDE SEQUENCE [LARGE SCALE GENOMIC DNA]</scope>
    <source>
        <strain evidence="2">DCEP-RM93F</strain>
    </source>
</reference>
<accession>A0A085MVT2</accession>
<feature type="region of interest" description="Disordered" evidence="1">
    <location>
        <begin position="101"/>
        <end position="121"/>
    </location>
</feature>
<dbReference type="AlphaFoldDB" id="A0A085MVT2"/>
<dbReference type="Proteomes" id="UP000030758">
    <property type="component" value="Unassembled WGS sequence"/>
</dbReference>
<evidence type="ECO:0000256" key="1">
    <source>
        <dbReference type="SAM" id="MobiDB-lite"/>
    </source>
</evidence>
<sequence>MYLHTKDKNIGAFGAYTRSVINDYKHRPCVRGEFCKESAKCSLYHASDNSFHNCASVMGREVKLHDCEMNSILLSFYCSDGLAVSSKCCRCIASLPVHPSNLSHESGQKRQKGNLPLVSFS</sequence>
<protein>
    <submittedName>
        <fullName evidence="2">Uncharacterized protein</fullName>
    </submittedName>
</protein>
<evidence type="ECO:0000313" key="2">
    <source>
        <dbReference type="EMBL" id="KFD61328.1"/>
    </source>
</evidence>
<organism evidence="2">
    <name type="scientific">Trichuris suis</name>
    <name type="common">pig whipworm</name>
    <dbReference type="NCBI Taxonomy" id="68888"/>
    <lineage>
        <taxon>Eukaryota</taxon>
        <taxon>Metazoa</taxon>
        <taxon>Ecdysozoa</taxon>
        <taxon>Nematoda</taxon>
        <taxon>Enoplea</taxon>
        <taxon>Dorylaimia</taxon>
        <taxon>Trichinellida</taxon>
        <taxon>Trichuridae</taxon>
        <taxon>Trichuris</taxon>
    </lineage>
</organism>
<dbReference type="EMBL" id="KL367626">
    <property type="protein sequence ID" value="KFD61328.1"/>
    <property type="molecule type" value="Genomic_DNA"/>
</dbReference>
<gene>
    <name evidence="2" type="ORF">M514_26461</name>
</gene>
<proteinExistence type="predicted"/>